<keyword evidence="3" id="KW-1185">Reference proteome</keyword>
<dbReference type="RefSeq" id="WP_012345493.1">
    <property type="nucleotide sequence ID" value="NC_010524.1"/>
</dbReference>
<name>B1XXW2_LEPCP</name>
<dbReference type="Proteomes" id="UP000001693">
    <property type="component" value="Chromosome"/>
</dbReference>
<evidence type="ECO:0000256" key="1">
    <source>
        <dbReference type="SAM" id="Phobius"/>
    </source>
</evidence>
<keyword evidence="1" id="KW-0472">Membrane</keyword>
<evidence type="ECO:0000313" key="3">
    <source>
        <dbReference type="Proteomes" id="UP000001693"/>
    </source>
</evidence>
<reference evidence="2 3" key="1">
    <citation type="submission" date="2008-03" db="EMBL/GenBank/DDBJ databases">
        <title>Complete sequence of Leptothrix cholodnii SP-6.</title>
        <authorList>
            <consortium name="US DOE Joint Genome Institute"/>
            <person name="Copeland A."/>
            <person name="Lucas S."/>
            <person name="Lapidus A."/>
            <person name="Glavina del Rio T."/>
            <person name="Dalin E."/>
            <person name="Tice H."/>
            <person name="Bruce D."/>
            <person name="Goodwin L."/>
            <person name="Pitluck S."/>
            <person name="Chertkov O."/>
            <person name="Brettin T."/>
            <person name="Detter J.C."/>
            <person name="Han C."/>
            <person name="Kuske C.R."/>
            <person name="Schmutz J."/>
            <person name="Larimer F."/>
            <person name="Land M."/>
            <person name="Hauser L."/>
            <person name="Kyrpides N."/>
            <person name="Lykidis A."/>
            <person name="Emerson D."/>
            <person name="Richardson P."/>
        </authorList>
    </citation>
    <scope>NUCLEOTIDE SEQUENCE [LARGE SCALE GENOMIC DNA]</scope>
    <source>
        <strain evidence="3">ATCC 51168 / LMG 8142 / SP-6</strain>
    </source>
</reference>
<accession>B1XXW2</accession>
<protein>
    <submittedName>
        <fullName evidence="2">Uncharacterized protein</fullName>
    </submittedName>
</protein>
<dbReference type="AlphaFoldDB" id="B1XXW2"/>
<dbReference type="KEGG" id="lch:Lcho_0456"/>
<keyword evidence="1" id="KW-0812">Transmembrane</keyword>
<gene>
    <name evidence="2" type="ordered locus">Lcho_0456</name>
</gene>
<organism evidence="2 3">
    <name type="scientific">Leptothrix cholodnii (strain ATCC 51168 / LMG 8142 / SP-6)</name>
    <name type="common">Leptothrix discophora (strain SP-6)</name>
    <dbReference type="NCBI Taxonomy" id="395495"/>
    <lineage>
        <taxon>Bacteria</taxon>
        <taxon>Pseudomonadati</taxon>
        <taxon>Pseudomonadota</taxon>
        <taxon>Betaproteobacteria</taxon>
        <taxon>Burkholderiales</taxon>
        <taxon>Sphaerotilaceae</taxon>
        <taxon>Leptothrix</taxon>
    </lineage>
</organism>
<dbReference type="EMBL" id="CP001013">
    <property type="protein sequence ID" value="ACB32731.1"/>
    <property type="molecule type" value="Genomic_DNA"/>
</dbReference>
<feature type="transmembrane region" description="Helical" evidence="1">
    <location>
        <begin position="20"/>
        <end position="51"/>
    </location>
</feature>
<dbReference type="HOGENOM" id="CLU_2601723_0_0_4"/>
<sequence length="79" mass="7996" precursor="true">MSPDLSSSTLSATVAGLTRLLVVLLMAPGVIAAALVAGALALCLMPLLLLVAPGRRAGFSIHSLMPMRAQMAARRPAGS</sequence>
<proteinExistence type="predicted"/>
<keyword evidence="1" id="KW-1133">Transmembrane helix</keyword>
<evidence type="ECO:0000313" key="2">
    <source>
        <dbReference type="EMBL" id="ACB32731.1"/>
    </source>
</evidence>